<evidence type="ECO:0000313" key="11">
    <source>
        <dbReference type="Proteomes" id="UP000030520"/>
    </source>
</evidence>
<comment type="similarity">
    <text evidence="9">Belongs to the LpxL/LpxM/LpxP family.</text>
</comment>
<comment type="function">
    <text evidence="9">Catalyzes the transfer of an acyl chain from an acyl-[acyl-carrier-protein] (ACP) to a Kdo(2)-lipid IV(A) to form a Kdo(2)-(acyl)-lipid IV(A).</text>
</comment>
<dbReference type="HAMAP" id="MF_01942">
    <property type="entry name" value="Lipid_A_LpxL_LpxP"/>
    <property type="match status" value="1"/>
</dbReference>
<dbReference type="Proteomes" id="UP000030520">
    <property type="component" value="Unassembled WGS sequence"/>
</dbReference>
<dbReference type="InterPro" id="IPR004960">
    <property type="entry name" value="LipA_acyltrans"/>
</dbReference>
<dbReference type="NCBIfam" id="NF005340">
    <property type="entry name" value="PRK06860.1"/>
    <property type="match status" value="1"/>
</dbReference>
<evidence type="ECO:0000256" key="3">
    <source>
        <dbReference type="ARBA" id="ARBA00022679"/>
    </source>
</evidence>
<keyword evidence="8 9" id="KW-0012">Acyltransferase</keyword>
<dbReference type="CDD" id="cd07984">
    <property type="entry name" value="LPLAT_LABLAT-like"/>
    <property type="match status" value="1"/>
</dbReference>
<evidence type="ECO:0000256" key="4">
    <source>
        <dbReference type="ARBA" id="ARBA00022692"/>
    </source>
</evidence>
<feature type="transmembrane region" description="Helical" evidence="9">
    <location>
        <begin position="22"/>
        <end position="43"/>
    </location>
</feature>
<feature type="short sequence motif" description="HXXXXD motif" evidence="9">
    <location>
        <begin position="138"/>
        <end position="143"/>
    </location>
</feature>
<reference evidence="10 11" key="1">
    <citation type="submission" date="2014-10" db="EMBL/GenBank/DDBJ databases">
        <title>Genome sequencing of Vibrio variabilis T01.</title>
        <authorList>
            <person name="Chan K.-G."/>
            <person name="Mohamad N.I."/>
        </authorList>
    </citation>
    <scope>NUCLEOTIDE SEQUENCE [LARGE SCALE GENOMIC DNA]</scope>
    <source>
        <strain evidence="10 11">T01</strain>
    </source>
</reference>
<comment type="pathway">
    <text evidence="9">Glycolipid biosynthesis; KDO(2)-lipid A biosynthesis; KDO(2)-lipid A from CMP-3-deoxy-D-manno-octulosonate and lipid IV(A): step 3/4.</text>
</comment>
<dbReference type="PIRSF" id="PIRSF026649">
    <property type="entry name" value="MsbB"/>
    <property type="match status" value="1"/>
</dbReference>
<keyword evidence="6 9" id="KW-1133">Transmembrane helix</keyword>
<evidence type="ECO:0000256" key="2">
    <source>
        <dbReference type="ARBA" id="ARBA00022519"/>
    </source>
</evidence>
<name>A0ABR4YFK3_9VIBR</name>
<evidence type="ECO:0000313" key="10">
    <source>
        <dbReference type="EMBL" id="KHA61722.1"/>
    </source>
</evidence>
<comment type="subcellular location">
    <subcellularLocation>
        <location evidence="9">Cell inner membrane</location>
        <topology evidence="9">Single-pass membrane protein</topology>
    </subcellularLocation>
</comment>
<dbReference type="PANTHER" id="PTHR30606:SF9">
    <property type="entry name" value="LIPID A BIOSYNTHESIS LAUROYLTRANSFERASE"/>
    <property type="match status" value="1"/>
</dbReference>
<dbReference type="Pfam" id="PF03279">
    <property type="entry name" value="Lip_A_acyltrans"/>
    <property type="match status" value="1"/>
</dbReference>
<dbReference type="InterPro" id="IPR011920">
    <property type="entry name" value="Lipid_A_LpxL_LpxP"/>
</dbReference>
<dbReference type="NCBIfam" id="TIGR02207">
    <property type="entry name" value="lipid_A_htrB"/>
    <property type="match status" value="1"/>
</dbReference>
<keyword evidence="2 9" id="KW-0997">Cell inner membrane</keyword>
<dbReference type="EMBL" id="JRWM01000005">
    <property type="protein sequence ID" value="KHA61722.1"/>
    <property type="molecule type" value="Genomic_DNA"/>
</dbReference>
<keyword evidence="4 9" id="KW-0812">Transmembrane</keyword>
<protein>
    <recommendedName>
        <fullName evidence="9">Lipid A biosynthesis acyltransferase</fullName>
        <ecNumber evidence="9">2.3.1.241</ecNumber>
    </recommendedName>
    <alternativeName>
        <fullName evidence="9">Kdo(2)-lipid IV(A) acyltransferase</fullName>
    </alternativeName>
</protein>
<keyword evidence="7 9" id="KW-0472">Membrane</keyword>
<comment type="catalytic activity">
    <reaction evidence="9">
        <text>an alpha-Kdo-(2-&gt;4)-alpha-Kdo-(2-&gt;6)-lipid IVA + a fatty acyl-[ACP] = an alpha-Kdo-(2-&gt;4)-alpha-Kdo-(2-&gt;6)-(acyl)-lipid IVA + holo-[ACP]</text>
        <dbReference type="Rhea" id="RHEA:69396"/>
        <dbReference type="Rhea" id="RHEA-COMP:9685"/>
        <dbReference type="Rhea" id="RHEA-COMP:14125"/>
        <dbReference type="ChEBI" id="CHEBI:64479"/>
        <dbReference type="ChEBI" id="CHEBI:138651"/>
        <dbReference type="ChEBI" id="CHEBI:176429"/>
        <dbReference type="ChEBI" id="CHEBI:176430"/>
        <dbReference type="EC" id="2.3.1.241"/>
    </reaction>
</comment>
<sequence length="318" mass="36395">MNQDNTTYSPQFSKHFLLPKFWGVWLSFGLLAFVVTVLPYRLLLAIGRGIGSLAPRFAKKRVAIVRRNLELAFPEMDKSEREQLAEENLKNTGMALIETGIAWFWPEWRFKRLIKFQNIEPIIELDQNKKGVLVVCTHALNLEITARAFATFAPGYGVYRPHDNPAYDFIQTWGRTRCGNKMVDRKNVKGMLKILRRGDRLWYLPDHDYGRRNSVFVPFFAVEDACTTSGTGVLIDASKCAVVTASSFRKGASYTLQVDDEFSAAFPRKDAEGAAIVMNQAIEKVILRGLDQWMWVHKRFKTMQDASLEKGVRYKNLT</sequence>
<evidence type="ECO:0000256" key="1">
    <source>
        <dbReference type="ARBA" id="ARBA00022475"/>
    </source>
</evidence>
<keyword evidence="3 9" id="KW-0808">Transferase</keyword>
<gene>
    <name evidence="9" type="primary">lpxL</name>
    <name evidence="10" type="ORF">NL53_05275</name>
</gene>
<evidence type="ECO:0000256" key="7">
    <source>
        <dbReference type="ARBA" id="ARBA00023136"/>
    </source>
</evidence>
<dbReference type="EC" id="2.3.1.241" evidence="9"/>
<dbReference type="RefSeq" id="WP_038213241.1">
    <property type="nucleotide sequence ID" value="NZ_JRWM01000005.1"/>
</dbReference>
<evidence type="ECO:0000256" key="9">
    <source>
        <dbReference type="HAMAP-Rule" id="MF_01942"/>
    </source>
</evidence>
<proteinExistence type="inferred from homology"/>
<comment type="caution">
    <text evidence="10">The sequence shown here is derived from an EMBL/GenBank/DDBJ whole genome shotgun (WGS) entry which is preliminary data.</text>
</comment>
<dbReference type="GO" id="GO:0016746">
    <property type="term" value="F:acyltransferase activity"/>
    <property type="evidence" value="ECO:0007669"/>
    <property type="project" value="UniProtKB-KW"/>
</dbReference>
<evidence type="ECO:0000256" key="8">
    <source>
        <dbReference type="ARBA" id="ARBA00023315"/>
    </source>
</evidence>
<keyword evidence="11" id="KW-1185">Reference proteome</keyword>
<keyword evidence="1 9" id="KW-1003">Cell membrane</keyword>
<evidence type="ECO:0000256" key="5">
    <source>
        <dbReference type="ARBA" id="ARBA00022985"/>
    </source>
</evidence>
<evidence type="ECO:0000256" key="6">
    <source>
        <dbReference type="ARBA" id="ARBA00022989"/>
    </source>
</evidence>
<organism evidence="10 11">
    <name type="scientific">Vibrio variabilis</name>
    <dbReference type="NCBI Taxonomy" id="990271"/>
    <lineage>
        <taxon>Bacteria</taxon>
        <taxon>Pseudomonadati</taxon>
        <taxon>Pseudomonadota</taxon>
        <taxon>Gammaproteobacteria</taxon>
        <taxon>Vibrionales</taxon>
        <taxon>Vibrionaceae</taxon>
        <taxon>Vibrio</taxon>
    </lineage>
</organism>
<accession>A0ABR4YFK3</accession>
<comment type="pathway">
    <text evidence="9">Bacterial outer membrane biogenesis; lipopolysaccharide biosynthesis.</text>
</comment>
<dbReference type="PANTHER" id="PTHR30606">
    <property type="entry name" value="LIPID A BIOSYNTHESIS LAUROYL ACYLTRANSFERASE"/>
    <property type="match status" value="1"/>
</dbReference>
<keyword evidence="5 9" id="KW-0448">Lipopolysaccharide biosynthesis</keyword>